<dbReference type="CDD" id="cd04301">
    <property type="entry name" value="NAT_SF"/>
    <property type="match status" value="1"/>
</dbReference>
<dbReference type="Gene3D" id="3.40.630.30">
    <property type="match status" value="1"/>
</dbReference>
<dbReference type="RefSeq" id="WP_380051005.1">
    <property type="nucleotide sequence ID" value="NZ_JBHSOH010000030.1"/>
</dbReference>
<evidence type="ECO:0000256" key="1">
    <source>
        <dbReference type="ARBA" id="ARBA00022679"/>
    </source>
</evidence>
<evidence type="ECO:0000259" key="3">
    <source>
        <dbReference type="PROSITE" id="PS51186"/>
    </source>
</evidence>
<dbReference type="InterPro" id="IPR050832">
    <property type="entry name" value="Bact_Acetyltransf"/>
</dbReference>
<evidence type="ECO:0000313" key="4">
    <source>
        <dbReference type="EMBL" id="MFC5849667.1"/>
    </source>
</evidence>
<dbReference type="EC" id="2.3.-.-" evidence="4"/>
<feature type="domain" description="N-acetyltransferase" evidence="3">
    <location>
        <begin position="13"/>
        <end position="158"/>
    </location>
</feature>
<keyword evidence="5" id="KW-1185">Reference proteome</keyword>
<sequence>MGGSEMETARLPLTSRPAQAGDLDELARMNRALIEDEGSRNPMTPAELRERMRGWLEGGAWQAVVFENAEEVVGYAVYRVEPDSFDAVRPAVYLRQMFIRQEHRRRGCGRAAFRRLTTHHFPAGAEVTLDVLASNPRGLDFWQAVGLAPYATVMKGRS</sequence>
<dbReference type="SUPFAM" id="SSF55729">
    <property type="entry name" value="Acyl-CoA N-acyltransferases (Nat)"/>
    <property type="match status" value="1"/>
</dbReference>
<dbReference type="EMBL" id="JBHSOH010000030">
    <property type="protein sequence ID" value="MFC5849667.1"/>
    <property type="molecule type" value="Genomic_DNA"/>
</dbReference>
<dbReference type="InterPro" id="IPR000182">
    <property type="entry name" value="GNAT_dom"/>
</dbReference>
<evidence type="ECO:0000313" key="5">
    <source>
        <dbReference type="Proteomes" id="UP001595979"/>
    </source>
</evidence>
<evidence type="ECO:0000256" key="2">
    <source>
        <dbReference type="ARBA" id="ARBA00023315"/>
    </source>
</evidence>
<dbReference type="PANTHER" id="PTHR43877:SF1">
    <property type="entry name" value="ACETYLTRANSFERASE"/>
    <property type="match status" value="1"/>
</dbReference>
<dbReference type="Proteomes" id="UP001595979">
    <property type="component" value="Unassembled WGS sequence"/>
</dbReference>
<protein>
    <submittedName>
        <fullName evidence="4">GNAT family N-acetyltransferase</fullName>
        <ecNumber evidence="4">2.3.-.-</ecNumber>
    </submittedName>
</protein>
<reference evidence="5" key="1">
    <citation type="journal article" date="2019" name="Int. J. Syst. Evol. Microbiol.">
        <title>The Global Catalogue of Microorganisms (GCM) 10K type strain sequencing project: providing services to taxonomists for standard genome sequencing and annotation.</title>
        <authorList>
            <consortium name="The Broad Institute Genomics Platform"/>
            <consortium name="The Broad Institute Genome Sequencing Center for Infectious Disease"/>
            <person name="Wu L."/>
            <person name="Ma J."/>
        </authorList>
    </citation>
    <scope>NUCLEOTIDE SEQUENCE [LARGE SCALE GENOMIC DNA]</scope>
    <source>
        <strain evidence="5">CGMCC 1.15053</strain>
    </source>
</reference>
<dbReference type="PROSITE" id="PS51186">
    <property type="entry name" value="GNAT"/>
    <property type="match status" value="1"/>
</dbReference>
<dbReference type="PANTHER" id="PTHR43877">
    <property type="entry name" value="AMINOALKYLPHOSPHONATE N-ACETYLTRANSFERASE-RELATED-RELATED"/>
    <property type="match status" value="1"/>
</dbReference>
<dbReference type="InterPro" id="IPR016181">
    <property type="entry name" value="Acyl_CoA_acyltransferase"/>
</dbReference>
<gene>
    <name evidence="4" type="ORF">ACFPQ6_15275</name>
</gene>
<keyword evidence="2 4" id="KW-0012">Acyltransferase</keyword>
<dbReference type="Pfam" id="PF00583">
    <property type="entry name" value="Acetyltransf_1"/>
    <property type="match status" value="1"/>
</dbReference>
<keyword evidence="1 4" id="KW-0808">Transferase</keyword>
<name>A0ABW1DLT0_9DEIO</name>
<organism evidence="4 5">
    <name type="scientific">Deinococcus petrolearius</name>
    <dbReference type="NCBI Taxonomy" id="1751295"/>
    <lineage>
        <taxon>Bacteria</taxon>
        <taxon>Thermotogati</taxon>
        <taxon>Deinococcota</taxon>
        <taxon>Deinococci</taxon>
        <taxon>Deinococcales</taxon>
        <taxon>Deinococcaceae</taxon>
        <taxon>Deinococcus</taxon>
    </lineage>
</organism>
<accession>A0ABW1DLT0</accession>
<dbReference type="GO" id="GO:0016746">
    <property type="term" value="F:acyltransferase activity"/>
    <property type="evidence" value="ECO:0007669"/>
    <property type="project" value="UniProtKB-KW"/>
</dbReference>
<proteinExistence type="predicted"/>
<comment type="caution">
    <text evidence="4">The sequence shown here is derived from an EMBL/GenBank/DDBJ whole genome shotgun (WGS) entry which is preliminary data.</text>
</comment>